<comment type="similarity">
    <text evidence="1">Belongs to the site-specific recombinase resolvase family.</text>
</comment>
<keyword evidence="4" id="KW-0238">DNA-binding</keyword>
<dbReference type="CDD" id="cd03768">
    <property type="entry name" value="SR_ResInv"/>
    <property type="match status" value="1"/>
</dbReference>
<gene>
    <name evidence="10" type="ordered locus">Plut_0854</name>
</gene>
<dbReference type="GO" id="GO:0003677">
    <property type="term" value="F:DNA binding"/>
    <property type="evidence" value="ECO:0007669"/>
    <property type="project" value="UniProtKB-KW"/>
</dbReference>
<dbReference type="FunFam" id="3.40.50.1390:FF:000001">
    <property type="entry name" value="DNA recombinase"/>
    <property type="match status" value="1"/>
</dbReference>
<dbReference type="EMBL" id="CP000096">
    <property type="protein sequence ID" value="ABB23719.1"/>
    <property type="molecule type" value="Genomic_DNA"/>
</dbReference>
<evidence type="ECO:0000256" key="7">
    <source>
        <dbReference type="PROSITE-ProRule" id="PRU10137"/>
    </source>
</evidence>
<evidence type="ECO:0000313" key="10">
    <source>
        <dbReference type="EMBL" id="ABB23719.1"/>
    </source>
</evidence>
<keyword evidence="3" id="KW-0230">DNA invertase</keyword>
<dbReference type="SMART" id="SM00857">
    <property type="entry name" value="Resolvase"/>
    <property type="match status" value="1"/>
</dbReference>
<dbReference type="PROSITE" id="PS00398">
    <property type="entry name" value="RECOMBINASES_2"/>
    <property type="match status" value="1"/>
</dbReference>
<organism evidence="10 11">
    <name type="scientific">Chlorobium luteolum (strain DSM 273 / BCRC 81028 / 2530)</name>
    <name type="common">Pelodictyon luteolum</name>
    <dbReference type="NCBI Taxonomy" id="319225"/>
    <lineage>
        <taxon>Bacteria</taxon>
        <taxon>Pseudomonadati</taxon>
        <taxon>Chlorobiota</taxon>
        <taxon>Chlorobiia</taxon>
        <taxon>Chlorobiales</taxon>
        <taxon>Chlorobiaceae</taxon>
        <taxon>Chlorobium/Pelodictyon group</taxon>
        <taxon>Pelodictyon</taxon>
    </lineage>
</organism>
<evidence type="ECO:0000313" key="11">
    <source>
        <dbReference type="Proteomes" id="UP000002709"/>
    </source>
</evidence>
<evidence type="ECO:0000256" key="3">
    <source>
        <dbReference type="ARBA" id="ARBA00023100"/>
    </source>
</evidence>
<dbReference type="HOGENOM" id="CLU_010686_8_0_10"/>
<dbReference type="AlphaFoldDB" id="Q3B4L2"/>
<dbReference type="RefSeq" id="WP_011357593.1">
    <property type="nucleotide sequence ID" value="NC_007512.1"/>
</dbReference>
<dbReference type="InterPro" id="IPR050639">
    <property type="entry name" value="SSR_resolvase"/>
</dbReference>
<dbReference type="SUPFAM" id="SSF53041">
    <property type="entry name" value="Resolvase-like"/>
    <property type="match status" value="1"/>
</dbReference>
<dbReference type="STRING" id="319225.Plut_0854"/>
<evidence type="ECO:0000256" key="8">
    <source>
        <dbReference type="SAM" id="MobiDB-lite"/>
    </source>
</evidence>
<dbReference type="InterPro" id="IPR006119">
    <property type="entry name" value="Resolv_N"/>
</dbReference>
<evidence type="ECO:0000256" key="6">
    <source>
        <dbReference type="PIRSR" id="PIRSR606118-50"/>
    </source>
</evidence>
<dbReference type="GO" id="GO:0015074">
    <property type="term" value="P:DNA integration"/>
    <property type="evidence" value="ECO:0007669"/>
    <property type="project" value="UniProtKB-KW"/>
</dbReference>
<evidence type="ECO:0000256" key="4">
    <source>
        <dbReference type="ARBA" id="ARBA00023125"/>
    </source>
</evidence>
<keyword evidence="2" id="KW-0229">DNA integration</keyword>
<evidence type="ECO:0000256" key="1">
    <source>
        <dbReference type="ARBA" id="ARBA00009913"/>
    </source>
</evidence>
<dbReference type="Gene3D" id="3.40.50.1390">
    <property type="entry name" value="Resolvase, N-terminal catalytic domain"/>
    <property type="match status" value="1"/>
</dbReference>
<dbReference type="OrthoDB" id="9797501at2"/>
<proteinExistence type="inferred from homology"/>
<dbReference type="PANTHER" id="PTHR30461:SF2">
    <property type="entry name" value="SERINE RECOMBINASE PINE-RELATED"/>
    <property type="match status" value="1"/>
</dbReference>
<accession>Q3B4L2</accession>
<dbReference type="Proteomes" id="UP000002709">
    <property type="component" value="Chromosome"/>
</dbReference>
<dbReference type="InterPro" id="IPR006118">
    <property type="entry name" value="Recombinase_CS"/>
</dbReference>
<sequence length="198" mass="21744">MTDTTPKTERLIGYARVSTTGQELNLQLDALKQAGIPDKLIFIDKASGAKTERPGLAACMTELQAGDTLVIWRLDRLGRSLKHLIEIVEELKGRGVGFRSISDGGIDTTTASGEMVFNIFATLAQFERRLIQERTQAGLKAARSRGKKGGRPKISANDPKVQMAKKMSKNLSISVGEICSTLKISRATYYRFLKIKGE</sequence>
<keyword evidence="11" id="KW-1185">Reference proteome</keyword>
<evidence type="ECO:0000256" key="2">
    <source>
        <dbReference type="ARBA" id="ARBA00022908"/>
    </source>
</evidence>
<protein>
    <submittedName>
        <fullName evidence="10">Invertase/recombinase like protein</fullName>
    </submittedName>
</protein>
<dbReference type="KEGG" id="plt:Plut_0854"/>
<feature type="compositionally biased region" description="Basic residues" evidence="8">
    <location>
        <begin position="142"/>
        <end position="151"/>
    </location>
</feature>
<dbReference type="PROSITE" id="PS00397">
    <property type="entry name" value="RECOMBINASES_1"/>
    <property type="match status" value="1"/>
</dbReference>
<evidence type="ECO:0000256" key="5">
    <source>
        <dbReference type="ARBA" id="ARBA00023172"/>
    </source>
</evidence>
<feature type="region of interest" description="Disordered" evidence="8">
    <location>
        <begin position="141"/>
        <end position="161"/>
    </location>
</feature>
<dbReference type="eggNOG" id="COG1961">
    <property type="taxonomic scope" value="Bacteria"/>
</dbReference>
<dbReference type="InterPro" id="IPR036162">
    <property type="entry name" value="Resolvase-like_N_sf"/>
</dbReference>
<dbReference type="PROSITE" id="PS51736">
    <property type="entry name" value="RECOMBINASES_3"/>
    <property type="match status" value="1"/>
</dbReference>
<dbReference type="Pfam" id="PF00239">
    <property type="entry name" value="Resolvase"/>
    <property type="match status" value="1"/>
</dbReference>
<feature type="active site" description="O-(5'-phospho-DNA)-serine intermediate" evidence="6 7">
    <location>
        <position position="18"/>
    </location>
</feature>
<dbReference type="PANTHER" id="PTHR30461">
    <property type="entry name" value="DNA-INVERTASE FROM LAMBDOID PROPHAGE"/>
    <property type="match status" value="1"/>
</dbReference>
<name>Q3B4L2_CHLL3</name>
<dbReference type="GO" id="GO:0000150">
    <property type="term" value="F:DNA strand exchange activity"/>
    <property type="evidence" value="ECO:0007669"/>
    <property type="project" value="UniProtKB-KW"/>
</dbReference>
<keyword evidence="5" id="KW-0233">DNA recombination</keyword>
<reference evidence="11" key="1">
    <citation type="submission" date="2005-08" db="EMBL/GenBank/DDBJ databases">
        <title>Complete sequence of Pelodictyon luteolum DSM 273.</title>
        <authorList>
            <consortium name="US DOE Joint Genome Institute"/>
            <person name="Copeland A."/>
            <person name="Lucas S."/>
            <person name="Lapidus A."/>
            <person name="Barry K."/>
            <person name="Detter J.C."/>
            <person name="Glavina T."/>
            <person name="Hammon N."/>
            <person name="Israni S."/>
            <person name="Pitluck S."/>
            <person name="Bryant D."/>
            <person name="Schmutz J."/>
            <person name="Larimer F."/>
            <person name="Land M."/>
            <person name="Kyrpides N."/>
            <person name="Ivanova N."/>
            <person name="Richardson P."/>
        </authorList>
    </citation>
    <scope>NUCLEOTIDE SEQUENCE [LARGE SCALE GENOMIC DNA]</scope>
    <source>
        <strain evidence="11">DSM 273 / BCRC 81028 / 2530</strain>
    </source>
</reference>
<evidence type="ECO:0000259" key="9">
    <source>
        <dbReference type="PROSITE" id="PS51736"/>
    </source>
</evidence>
<feature type="domain" description="Resolvase/invertase-type recombinase catalytic" evidence="9">
    <location>
        <begin position="10"/>
        <end position="146"/>
    </location>
</feature>